<dbReference type="PANTHER" id="PTHR31321:SF135">
    <property type="entry name" value="OS11G0659600 PROTEIN"/>
    <property type="match status" value="1"/>
</dbReference>
<evidence type="ECO:0000256" key="8">
    <source>
        <dbReference type="RuleBase" id="RU000589"/>
    </source>
</evidence>
<keyword evidence="4 8" id="KW-0378">Hydrolase</keyword>
<dbReference type="PROSITE" id="PS00503">
    <property type="entry name" value="PECTINESTERASE_2"/>
    <property type="match status" value="1"/>
</dbReference>
<accession>A0A5J9UIV8</accession>
<feature type="non-terminal residue" evidence="10">
    <location>
        <position position="1"/>
    </location>
</feature>
<dbReference type="GO" id="GO:0045490">
    <property type="term" value="P:pectin catabolic process"/>
    <property type="evidence" value="ECO:0007669"/>
    <property type="project" value="UniProtKB-UniRule"/>
</dbReference>
<evidence type="ECO:0000256" key="4">
    <source>
        <dbReference type="ARBA" id="ARBA00022801"/>
    </source>
</evidence>
<dbReference type="Proteomes" id="UP000324897">
    <property type="component" value="Chromosome 2"/>
</dbReference>
<keyword evidence="11" id="KW-1185">Reference proteome</keyword>
<evidence type="ECO:0000256" key="5">
    <source>
        <dbReference type="ARBA" id="ARBA00023085"/>
    </source>
</evidence>
<dbReference type="EC" id="3.1.1.11" evidence="3 8"/>
<dbReference type="SUPFAM" id="SSF51126">
    <property type="entry name" value="Pectin lyase-like"/>
    <property type="match status" value="1"/>
</dbReference>
<organism evidence="10 11">
    <name type="scientific">Eragrostis curvula</name>
    <name type="common">weeping love grass</name>
    <dbReference type="NCBI Taxonomy" id="38414"/>
    <lineage>
        <taxon>Eukaryota</taxon>
        <taxon>Viridiplantae</taxon>
        <taxon>Streptophyta</taxon>
        <taxon>Embryophyta</taxon>
        <taxon>Tracheophyta</taxon>
        <taxon>Spermatophyta</taxon>
        <taxon>Magnoliopsida</taxon>
        <taxon>Liliopsida</taxon>
        <taxon>Poales</taxon>
        <taxon>Poaceae</taxon>
        <taxon>PACMAD clade</taxon>
        <taxon>Chloridoideae</taxon>
        <taxon>Eragrostideae</taxon>
        <taxon>Eragrostidinae</taxon>
        <taxon>Eragrostis</taxon>
    </lineage>
</organism>
<dbReference type="UniPathway" id="UPA00545">
    <property type="reaction ID" value="UER00823"/>
</dbReference>
<name>A0A5J9UIV8_9POAL</name>
<keyword evidence="5 8" id="KW-0063">Aspartyl esterase</keyword>
<dbReference type="InterPro" id="IPR012334">
    <property type="entry name" value="Pectin_lyas_fold"/>
</dbReference>
<dbReference type="Gramene" id="TVU23496">
    <property type="protein sequence ID" value="TVU23496"/>
    <property type="gene ID" value="EJB05_25867"/>
</dbReference>
<dbReference type="Pfam" id="PF01095">
    <property type="entry name" value="Pectinesterase"/>
    <property type="match status" value="1"/>
</dbReference>
<evidence type="ECO:0000256" key="3">
    <source>
        <dbReference type="ARBA" id="ARBA00013229"/>
    </source>
</evidence>
<evidence type="ECO:0000313" key="10">
    <source>
        <dbReference type="EMBL" id="TVU23496.1"/>
    </source>
</evidence>
<comment type="pathway">
    <text evidence="1 8">Glycan metabolism; pectin degradation; 2-dehydro-3-deoxy-D-gluconate from pectin: step 1/5.</text>
</comment>
<comment type="similarity">
    <text evidence="2">Belongs to the pectinesterase family.</text>
</comment>
<feature type="active site" evidence="7">
    <location>
        <position position="238"/>
    </location>
</feature>
<dbReference type="AlphaFoldDB" id="A0A5J9UIV8"/>
<evidence type="ECO:0000259" key="9">
    <source>
        <dbReference type="Pfam" id="PF01095"/>
    </source>
</evidence>
<feature type="signal peptide" evidence="8">
    <location>
        <begin position="1"/>
        <end position="32"/>
    </location>
</feature>
<dbReference type="GO" id="GO:0042545">
    <property type="term" value="P:cell wall modification"/>
    <property type="evidence" value="ECO:0007669"/>
    <property type="project" value="UniProtKB-UniRule"/>
</dbReference>
<comment type="caution">
    <text evidence="10">The sequence shown here is derived from an EMBL/GenBank/DDBJ whole genome shotgun (WGS) entry which is preliminary data.</text>
</comment>
<feature type="domain" description="Pectinesterase catalytic" evidence="9">
    <location>
        <begin position="80"/>
        <end position="297"/>
    </location>
</feature>
<feature type="chain" id="PRO_5023963452" description="Pectinesterase" evidence="8">
    <location>
        <begin position="33"/>
        <end position="392"/>
    </location>
</feature>
<comment type="catalytic activity">
    <reaction evidence="6 8">
        <text>[(1-&gt;4)-alpha-D-galacturonosyl methyl ester](n) + n H2O = [(1-&gt;4)-alpha-D-galacturonosyl](n) + n methanol + n H(+)</text>
        <dbReference type="Rhea" id="RHEA:22380"/>
        <dbReference type="Rhea" id="RHEA-COMP:14570"/>
        <dbReference type="Rhea" id="RHEA-COMP:14573"/>
        <dbReference type="ChEBI" id="CHEBI:15377"/>
        <dbReference type="ChEBI" id="CHEBI:15378"/>
        <dbReference type="ChEBI" id="CHEBI:17790"/>
        <dbReference type="ChEBI" id="CHEBI:140522"/>
        <dbReference type="ChEBI" id="CHEBI:140523"/>
        <dbReference type="EC" id="3.1.1.11"/>
    </reaction>
</comment>
<dbReference type="OrthoDB" id="583724at2759"/>
<evidence type="ECO:0000313" key="11">
    <source>
        <dbReference type="Proteomes" id="UP000324897"/>
    </source>
</evidence>
<dbReference type="EMBL" id="RWGY01000013">
    <property type="protein sequence ID" value="TVU23496.1"/>
    <property type="molecule type" value="Genomic_DNA"/>
</dbReference>
<dbReference type="InterPro" id="IPR011050">
    <property type="entry name" value="Pectin_lyase_fold/virulence"/>
</dbReference>
<proteinExistence type="inferred from homology"/>
<dbReference type="Gene3D" id="2.160.20.10">
    <property type="entry name" value="Single-stranded right-handed beta-helix, Pectin lyase-like"/>
    <property type="match status" value="1"/>
</dbReference>
<keyword evidence="8" id="KW-0732">Signal</keyword>
<evidence type="ECO:0000256" key="7">
    <source>
        <dbReference type="PROSITE-ProRule" id="PRU10040"/>
    </source>
</evidence>
<dbReference type="InterPro" id="IPR033131">
    <property type="entry name" value="Pectinesterase_Asp_AS"/>
</dbReference>
<dbReference type="InterPro" id="IPR000070">
    <property type="entry name" value="Pectinesterase_cat"/>
</dbReference>
<dbReference type="PANTHER" id="PTHR31321">
    <property type="entry name" value="ACYL-COA THIOESTER HYDROLASE YBHC-RELATED"/>
    <property type="match status" value="1"/>
</dbReference>
<evidence type="ECO:0000256" key="1">
    <source>
        <dbReference type="ARBA" id="ARBA00005184"/>
    </source>
</evidence>
<reference evidence="10 11" key="1">
    <citation type="journal article" date="2019" name="Sci. Rep.">
        <title>A high-quality genome of Eragrostis curvula grass provides insights into Poaceae evolution and supports new strategies to enhance forage quality.</title>
        <authorList>
            <person name="Carballo J."/>
            <person name="Santos B.A.C.M."/>
            <person name="Zappacosta D."/>
            <person name="Garbus I."/>
            <person name="Selva J.P."/>
            <person name="Gallo C.A."/>
            <person name="Diaz A."/>
            <person name="Albertini E."/>
            <person name="Caccamo M."/>
            <person name="Echenique V."/>
        </authorList>
    </citation>
    <scope>NUCLEOTIDE SEQUENCE [LARGE SCALE GENOMIC DNA]</scope>
    <source>
        <strain evidence="11">cv. Victoria</strain>
        <tissue evidence="10">Leaf</tissue>
    </source>
</reference>
<dbReference type="GO" id="GO:0030599">
    <property type="term" value="F:pectinesterase activity"/>
    <property type="evidence" value="ECO:0007669"/>
    <property type="project" value="UniProtKB-UniRule"/>
</dbReference>
<evidence type="ECO:0000256" key="6">
    <source>
        <dbReference type="ARBA" id="ARBA00047928"/>
    </source>
</evidence>
<gene>
    <name evidence="10" type="ORF">EJB05_25867</name>
</gene>
<protein>
    <recommendedName>
        <fullName evidence="3 8">Pectinesterase</fullName>
        <ecNumber evidence="3 8">3.1.1.11</ecNumber>
    </recommendedName>
</protein>
<sequence>MGAATKKMQLEAAVVGLLVLVVICWLPSSSEAAAQELGIYDWVTQQPAATGGGCAEKKDAALSAAERIHINNVIDPSDSDESSYKTIGESVANIPDGSTKRYVLTLMPGVVYREKVLIGKSKPFVTIRSRDPYNPAVIVWNDTAATLGKDGKPLGVDGSSTVTVESDYFIAYGVVFRNDAPSKAPAAAWTKNGEAPALRLLGTKATIYNCTIEGGQGALYDQKGLHYIKSSTIKGTVDFIFGLAKSLYHDCNIVAAVDGAAPDLPVAPQPVGSALMIKVAPGSETGFAFKTCIFQGQRIYLGRGDAPSVYSYSKMDKMIVPIILSAALDNAHVPDKGYFYALFKCHQPEIESRLNLGENIMTYAQAKPFLGTQFVSGDSWIPSLPPPDEAER</sequence>
<evidence type="ECO:0000256" key="2">
    <source>
        <dbReference type="ARBA" id="ARBA00008891"/>
    </source>
</evidence>